<name>A0ABT3T440_9GAMM</name>
<dbReference type="EMBL" id="SHNO01000001">
    <property type="protein sequence ID" value="MCX2977052.1"/>
    <property type="molecule type" value="Genomic_DNA"/>
</dbReference>
<keyword evidence="3" id="KW-1185">Reference proteome</keyword>
<dbReference type="RefSeq" id="WP_279248780.1">
    <property type="nucleotide sequence ID" value="NZ_SHNO01000001.1"/>
</dbReference>
<comment type="caution">
    <text evidence="2">The sequence shown here is derived from an EMBL/GenBank/DDBJ whole genome shotgun (WGS) entry which is preliminary data.</text>
</comment>
<accession>A0ABT3T440</accession>
<feature type="compositionally biased region" description="Basic and acidic residues" evidence="1">
    <location>
        <begin position="14"/>
        <end position="23"/>
    </location>
</feature>
<gene>
    <name evidence="2" type="ORF">EYC82_06760</name>
</gene>
<reference evidence="2" key="1">
    <citation type="submission" date="2019-02" db="EMBL/GenBank/DDBJ databases">
        <authorList>
            <person name="Li S.-H."/>
        </authorList>
    </citation>
    <scope>NUCLEOTIDE SEQUENCE</scope>
    <source>
        <strain evidence="2">IMCC11814</strain>
    </source>
</reference>
<evidence type="ECO:0000313" key="3">
    <source>
        <dbReference type="Proteomes" id="UP001143304"/>
    </source>
</evidence>
<organism evidence="2 3">
    <name type="scientific">Candidatus Marimicrobium litorale</name>
    <dbReference type="NCBI Taxonomy" id="2518991"/>
    <lineage>
        <taxon>Bacteria</taxon>
        <taxon>Pseudomonadati</taxon>
        <taxon>Pseudomonadota</taxon>
        <taxon>Gammaproteobacteria</taxon>
        <taxon>Cellvibrionales</taxon>
        <taxon>Halieaceae</taxon>
        <taxon>Marimicrobium</taxon>
    </lineage>
</organism>
<evidence type="ECO:0000256" key="1">
    <source>
        <dbReference type="SAM" id="MobiDB-lite"/>
    </source>
</evidence>
<evidence type="ECO:0000313" key="2">
    <source>
        <dbReference type="EMBL" id="MCX2977052.1"/>
    </source>
</evidence>
<dbReference type="Proteomes" id="UP001143304">
    <property type="component" value="Unassembled WGS sequence"/>
</dbReference>
<protein>
    <submittedName>
        <fullName evidence="2">Uncharacterized protein</fullName>
    </submittedName>
</protein>
<feature type="region of interest" description="Disordered" evidence="1">
    <location>
        <begin position="1"/>
        <end position="34"/>
    </location>
</feature>
<proteinExistence type="predicted"/>
<sequence>MQMMHKGTVVPDFSCHHQSDASGEHASSGGTRVTDLKGVAPVTFPATERLLSCPHLLPYAENT</sequence>